<name>A0AAN7I1L3_9FUNG</name>
<evidence type="ECO:0000256" key="1">
    <source>
        <dbReference type="SAM" id="MobiDB-lite"/>
    </source>
</evidence>
<keyword evidence="4" id="KW-1185">Reference proteome</keyword>
<gene>
    <name evidence="3" type="primary">SSU1</name>
    <name evidence="3" type="ORF">ATC70_001185</name>
</gene>
<evidence type="ECO:0000313" key="4">
    <source>
        <dbReference type="Proteomes" id="UP001304243"/>
    </source>
</evidence>
<proteinExistence type="predicted"/>
<comment type="caution">
    <text evidence="3">The sequence shown here is derived from an EMBL/GenBank/DDBJ whole genome shotgun (WGS) entry which is preliminary data.</text>
</comment>
<dbReference type="AlphaFoldDB" id="A0AAN7I1L3"/>
<feature type="compositionally biased region" description="Low complexity" evidence="1">
    <location>
        <begin position="298"/>
        <end position="307"/>
    </location>
</feature>
<feature type="compositionally biased region" description="Acidic residues" evidence="1">
    <location>
        <begin position="272"/>
        <end position="293"/>
    </location>
</feature>
<dbReference type="Gene3D" id="1.10.246.220">
    <property type="match status" value="1"/>
</dbReference>
<dbReference type="SUPFAM" id="SSF46689">
    <property type="entry name" value="Homeodomain-like"/>
    <property type="match status" value="1"/>
</dbReference>
<organism evidence="3 4">
    <name type="scientific">Mucor velutinosus</name>
    <dbReference type="NCBI Taxonomy" id="708070"/>
    <lineage>
        <taxon>Eukaryota</taxon>
        <taxon>Fungi</taxon>
        <taxon>Fungi incertae sedis</taxon>
        <taxon>Mucoromycota</taxon>
        <taxon>Mucoromycotina</taxon>
        <taxon>Mucoromycetes</taxon>
        <taxon>Mucorales</taxon>
        <taxon>Mucorineae</taxon>
        <taxon>Mucoraceae</taxon>
        <taxon>Mucor</taxon>
    </lineage>
</organism>
<dbReference type="CDD" id="cd11660">
    <property type="entry name" value="SANT_TRF"/>
    <property type="match status" value="1"/>
</dbReference>
<feature type="compositionally biased region" description="Acidic residues" evidence="1">
    <location>
        <begin position="320"/>
        <end position="334"/>
    </location>
</feature>
<dbReference type="GeneID" id="89944887"/>
<dbReference type="InterPro" id="IPR017930">
    <property type="entry name" value="Myb_dom"/>
</dbReference>
<sequence>MKSKESVIKTLENCAVQAVSVLSSIVEKDADANIDDSYEELKASKHPVYDNSLFRNTSSLLSTSEDEPASEEEKAFVKRLVAQIDLASFAYHISRNKEYQTCVNAYFQRAVPSFNKYTKNEIQLFLCLRLFLLRRDMNGDPDANRTDLINKHFPKKPKTYFFNDEFSEKEAGRRQIIMAVNIVSDFLCSKASDLDKEVRFGAVVMVEKFLHEYIQYRMDENFDCEPDREIEQEFPETEDEMKALVYEIFNEDFIDKLNDEMSTNNSDAEPYAAEEDSEVDEEDSDSENGDSESESDKSSSTLSTNNDSDTEIPANLPVNEDGEEDELPDEEEEESTSKSRATTSRHRITDEQPGARAVTAQEADFSDDTGVGPSRRSSNASTSYSNTTKSRRRRRLPHSSEQSLRKRRALADRGHISPVSGGSTDDTSVNEHVEQEETPPLPPPPLKFHICDDGRARVVPPVPKIREKAQRWTEEEVQALEEGLRYYKRNAWSSIHKMFKDVLGSHKPTQLKDKAKNEVKRRQSHGIPLEGFQYFLNPQK</sequence>
<dbReference type="PROSITE" id="PS51294">
    <property type="entry name" value="HTH_MYB"/>
    <property type="match status" value="1"/>
</dbReference>
<dbReference type="SMART" id="SM00717">
    <property type="entry name" value="SANT"/>
    <property type="match status" value="1"/>
</dbReference>
<dbReference type="Proteomes" id="UP001304243">
    <property type="component" value="Unassembled WGS sequence"/>
</dbReference>
<dbReference type="InterPro" id="IPR001005">
    <property type="entry name" value="SANT/Myb"/>
</dbReference>
<feature type="compositionally biased region" description="Low complexity" evidence="1">
    <location>
        <begin position="374"/>
        <end position="388"/>
    </location>
</feature>
<dbReference type="EMBL" id="JASEJX010000013">
    <property type="protein sequence ID" value="KAK4517838.1"/>
    <property type="molecule type" value="Genomic_DNA"/>
</dbReference>
<evidence type="ECO:0000313" key="3">
    <source>
        <dbReference type="EMBL" id="KAK4517838.1"/>
    </source>
</evidence>
<reference evidence="3 4" key="1">
    <citation type="submission" date="2022-11" db="EMBL/GenBank/DDBJ databases">
        <title>Mucor velutinosus strain NIH1002 WGS.</title>
        <authorList>
            <person name="Subramanian P."/>
            <person name="Mullikin J.C."/>
            <person name="Segre J.A."/>
            <person name="Zelazny A.M."/>
        </authorList>
    </citation>
    <scope>NUCLEOTIDE SEQUENCE [LARGE SCALE GENOMIC DNA]</scope>
    <source>
        <strain evidence="3 4">NIH1002</strain>
    </source>
</reference>
<feature type="domain" description="HTH myb-type" evidence="2">
    <location>
        <begin position="464"/>
        <end position="523"/>
    </location>
</feature>
<evidence type="ECO:0000259" key="2">
    <source>
        <dbReference type="PROSITE" id="PS51294"/>
    </source>
</evidence>
<feature type="region of interest" description="Disordered" evidence="1">
    <location>
        <begin position="259"/>
        <end position="446"/>
    </location>
</feature>
<accession>A0AAN7I1L3</accession>
<dbReference type="RefSeq" id="XP_064684504.1">
    <property type="nucleotide sequence ID" value="XM_064820584.1"/>
</dbReference>
<dbReference type="InterPro" id="IPR009057">
    <property type="entry name" value="Homeodomain-like_sf"/>
</dbReference>
<protein>
    <submittedName>
        <fullName evidence="3">Plasma membrane sulfite pump involved in sulfite metabolism</fullName>
    </submittedName>
</protein>